<feature type="transmembrane region" description="Helical" evidence="1">
    <location>
        <begin position="21"/>
        <end position="41"/>
    </location>
</feature>
<feature type="transmembrane region" description="Helical" evidence="1">
    <location>
        <begin position="65"/>
        <end position="88"/>
    </location>
</feature>
<evidence type="ECO:0000313" key="2">
    <source>
        <dbReference type="EMBL" id="HJB81369.1"/>
    </source>
</evidence>
<keyword evidence="1" id="KW-0812">Transmembrane</keyword>
<dbReference type="AlphaFoldDB" id="A0A9D2MNW5"/>
<feature type="transmembrane region" description="Helical" evidence="1">
    <location>
        <begin position="109"/>
        <end position="130"/>
    </location>
</feature>
<sequence length="633" mass="70755">MGSGTSYFNMTLFRKNLARFWPIWGLYALIWVVLLPAGVLLRRDVWDKGNAWEFPLVLLDGSRNMALVLAFLFGILCAMAVFSYLYSVRSVGMLHALPMRREGLFLTNYLSGLAFLWVPNFGVFLLALAAEALNGTVVFSSLFTWLVVTCLLCLFFYSFAVFCAMFTGHILALPAFYLILNFLAAAITYLLESIAREFLFGFNGAEWAEKWAMWFTPALKLLRATGLDYMSSTPRYCGLGLVVLYALIGLVLAGIALAVYCRRQLERAGDVITVGWVRPVFRYGMALCCAITLGAFFYSIFYPLLPQGPWTLLGWMLLWGAVGCFIAEMLLKKRLWVFKTSWKGCVVFLVCLVAAMATLELDLLGFERKVPDAAQVKAVQISGINSAPYDSGAYLDFSTSDPQTIEEITSLHSSITGRKDELEAVQASGISTESWITQSNGLDLQVETTTSVHLWYELTDGTVLERQYHLPIRQEDLEDPSTPAAQLSRLINQPQVISQIYLGSIGEKHRLVDACLINLYNQEDDSYGFKYLPAELLEPLLEAVQTDLAQGNLGRRYLLEDQERMDNCCYTDLELTFRLDQTGVSGGTAPAATAATYTVTITLQKSAVHTMEVLKDYSYAFLSQAEMDQLSRN</sequence>
<feature type="transmembrane region" description="Helical" evidence="1">
    <location>
        <begin position="312"/>
        <end position="330"/>
    </location>
</feature>
<keyword evidence="1" id="KW-0472">Membrane</keyword>
<accession>A0A9D2MNW5</accession>
<reference evidence="2" key="2">
    <citation type="submission" date="2021-04" db="EMBL/GenBank/DDBJ databases">
        <authorList>
            <person name="Gilroy R."/>
        </authorList>
    </citation>
    <scope>NUCLEOTIDE SEQUENCE</scope>
    <source>
        <strain evidence="2">CHK192-8294</strain>
    </source>
</reference>
<name>A0A9D2MNW5_9FIRM</name>
<proteinExistence type="predicted"/>
<dbReference type="EMBL" id="DWXO01000097">
    <property type="protein sequence ID" value="HJB81369.1"/>
    <property type="molecule type" value="Genomic_DNA"/>
</dbReference>
<evidence type="ECO:0000256" key="1">
    <source>
        <dbReference type="SAM" id="Phobius"/>
    </source>
</evidence>
<feature type="transmembrane region" description="Helical" evidence="1">
    <location>
        <begin position="142"/>
        <end position="163"/>
    </location>
</feature>
<dbReference type="Proteomes" id="UP000823921">
    <property type="component" value="Unassembled WGS sequence"/>
</dbReference>
<feature type="transmembrane region" description="Helical" evidence="1">
    <location>
        <begin position="280"/>
        <end position="300"/>
    </location>
</feature>
<evidence type="ECO:0000313" key="3">
    <source>
        <dbReference type="Proteomes" id="UP000823921"/>
    </source>
</evidence>
<keyword evidence="1" id="KW-1133">Transmembrane helix</keyword>
<feature type="transmembrane region" description="Helical" evidence="1">
    <location>
        <begin position="342"/>
        <end position="359"/>
    </location>
</feature>
<protein>
    <submittedName>
        <fullName evidence="2">Uncharacterized protein</fullName>
    </submittedName>
</protein>
<feature type="transmembrane region" description="Helical" evidence="1">
    <location>
        <begin position="170"/>
        <end position="191"/>
    </location>
</feature>
<reference evidence="2" key="1">
    <citation type="journal article" date="2021" name="PeerJ">
        <title>Extensive microbial diversity within the chicken gut microbiome revealed by metagenomics and culture.</title>
        <authorList>
            <person name="Gilroy R."/>
            <person name="Ravi A."/>
            <person name="Getino M."/>
            <person name="Pursley I."/>
            <person name="Horton D.L."/>
            <person name="Alikhan N.F."/>
            <person name="Baker D."/>
            <person name="Gharbi K."/>
            <person name="Hall N."/>
            <person name="Watson M."/>
            <person name="Adriaenssens E.M."/>
            <person name="Foster-Nyarko E."/>
            <person name="Jarju S."/>
            <person name="Secka A."/>
            <person name="Antonio M."/>
            <person name="Oren A."/>
            <person name="Chaudhuri R.R."/>
            <person name="La Ragione R."/>
            <person name="Hildebrand F."/>
            <person name="Pallen M.J."/>
        </authorList>
    </citation>
    <scope>NUCLEOTIDE SEQUENCE</scope>
    <source>
        <strain evidence="2">CHK192-8294</strain>
    </source>
</reference>
<gene>
    <name evidence="2" type="ORF">H9712_10295</name>
</gene>
<organism evidence="2 3">
    <name type="scientific">Candidatus Flavonifractor intestinigallinarum</name>
    <dbReference type="NCBI Taxonomy" id="2838586"/>
    <lineage>
        <taxon>Bacteria</taxon>
        <taxon>Bacillati</taxon>
        <taxon>Bacillota</taxon>
        <taxon>Clostridia</taxon>
        <taxon>Eubacteriales</taxon>
        <taxon>Oscillospiraceae</taxon>
        <taxon>Flavonifractor</taxon>
    </lineage>
</organism>
<feature type="transmembrane region" description="Helical" evidence="1">
    <location>
        <begin position="239"/>
        <end position="260"/>
    </location>
</feature>
<comment type="caution">
    <text evidence="2">The sequence shown here is derived from an EMBL/GenBank/DDBJ whole genome shotgun (WGS) entry which is preliminary data.</text>
</comment>